<dbReference type="PROSITE" id="PS51257">
    <property type="entry name" value="PROKAR_LIPOPROTEIN"/>
    <property type="match status" value="1"/>
</dbReference>
<protein>
    <recommendedName>
        <fullName evidence="5">Tetratricopeptide repeat protein</fullName>
    </recommendedName>
</protein>
<accession>A0ABN6F5W8</accession>
<dbReference type="Proteomes" id="UP001320148">
    <property type="component" value="Chromosome"/>
</dbReference>
<sequence length="312" mass="33767">MRPLALFAFIAILLGCFACSTGGKAPTPTNRFYTDGARALTAGDQLATRGCTQGAVENYFKAVELFTLSDDQGALATCFNNIGTLYLGAGKSADALHYYTEALELHTRNGSLEGKVRVLTNRAAAHLAEDSPDKAEEDLTQAESLSAQGELSWPQTRIAQANLRLHKGEAQEALNRLLEVDASLTAPEEALSASLHFALGRGYFALTRYEDALGHFSRALTVDRKRGALRLMVTDLREMGRTLTAMEQPSEAAWHLERGLRISALLGAETEHKDLQNMLNNLTDAAEGAPSAVTGYFLERWANGESFAAPCN</sequence>
<dbReference type="InterPro" id="IPR019734">
    <property type="entry name" value="TPR_rpt"/>
</dbReference>
<feature type="chain" id="PRO_5046765761" description="Tetratricopeptide repeat protein" evidence="2">
    <location>
        <begin position="19"/>
        <end position="312"/>
    </location>
</feature>
<proteinExistence type="predicted"/>
<keyword evidence="1" id="KW-0802">TPR repeat</keyword>
<evidence type="ECO:0000313" key="4">
    <source>
        <dbReference type="Proteomes" id="UP001320148"/>
    </source>
</evidence>
<evidence type="ECO:0000256" key="2">
    <source>
        <dbReference type="SAM" id="SignalP"/>
    </source>
</evidence>
<dbReference type="Pfam" id="PF13424">
    <property type="entry name" value="TPR_12"/>
    <property type="match status" value="1"/>
</dbReference>
<dbReference type="EMBL" id="AP024488">
    <property type="protein sequence ID" value="BCS97782.1"/>
    <property type="molecule type" value="Genomic_DNA"/>
</dbReference>
<dbReference type="SMART" id="SM00028">
    <property type="entry name" value="TPR"/>
    <property type="match status" value="3"/>
</dbReference>
<name>A0ABN6F5W8_9BACT</name>
<evidence type="ECO:0000313" key="3">
    <source>
        <dbReference type="EMBL" id="BCS97782.1"/>
    </source>
</evidence>
<feature type="repeat" description="TPR" evidence="1">
    <location>
        <begin position="193"/>
        <end position="226"/>
    </location>
</feature>
<feature type="signal peptide" evidence="2">
    <location>
        <begin position="1"/>
        <end position="18"/>
    </location>
</feature>
<dbReference type="RefSeq" id="WP_236889187.1">
    <property type="nucleotide sequence ID" value="NZ_AP024488.1"/>
</dbReference>
<dbReference type="PANTHER" id="PTHR10098">
    <property type="entry name" value="RAPSYN-RELATED"/>
    <property type="match status" value="1"/>
</dbReference>
<gene>
    <name evidence="3" type="ORF">DSLASN_34140</name>
</gene>
<keyword evidence="4" id="KW-1185">Reference proteome</keyword>
<evidence type="ECO:0008006" key="5">
    <source>
        <dbReference type="Google" id="ProtNLM"/>
    </source>
</evidence>
<feature type="repeat" description="TPR" evidence="1">
    <location>
        <begin position="76"/>
        <end position="109"/>
    </location>
</feature>
<organism evidence="3 4">
    <name type="scientific">Desulfoluna limicola</name>
    <dbReference type="NCBI Taxonomy" id="2810562"/>
    <lineage>
        <taxon>Bacteria</taxon>
        <taxon>Pseudomonadati</taxon>
        <taxon>Thermodesulfobacteriota</taxon>
        <taxon>Desulfobacteria</taxon>
        <taxon>Desulfobacterales</taxon>
        <taxon>Desulfolunaceae</taxon>
        <taxon>Desulfoluna</taxon>
    </lineage>
</organism>
<dbReference type="SUPFAM" id="SSF48452">
    <property type="entry name" value="TPR-like"/>
    <property type="match status" value="1"/>
</dbReference>
<reference evidence="3 4" key="1">
    <citation type="submission" date="2021-02" db="EMBL/GenBank/DDBJ databases">
        <title>Complete genome of Desulfoluna sp. strain ASN36.</title>
        <authorList>
            <person name="Takahashi A."/>
            <person name="Kojima H."/>
            <person name="Fukui M."/>
        </authorList>
    </citation>
    <scope>NUCLEOTIDE SEQUENCE [LARGE SCALE GENOMIC DNA]</scope>
    <source>
        <strain evidence="3 4">ASN36</strain>
    </source>
</reference>
<dbReference type="InterPro" id="IPR011990">
    <property type="entry name" value="TPR-like_helical_dom_sf"/>
</dbReference>
<evidence type="ECO:0000256" key="1">
    <source>
        <dbReference type="PROSITE-ProRule" id="PRU00339"/>
    </source>
</evidence>
<keyword evidence="2" id="KW-0732">Signal</keyword>
<dbReference type="PROSITE" id="PS50005">
    <property type="entry name" value="TPR"/>
    <property type="match status" value="2"/>
</dbReference>
<dbReference type="Gene3D" id="1.25.40.10">
    <property type="entry name" value="Tetratricopeptide repeat domain"/>
    <property type="match status" value="2"/>
</dbReference>